<evidence type="ECO:0000313" key="3">
    <source>
        <dbReference type="Proteomes" id="UP000465301"/>
    </source>
</evidence>
<accession>A0A7I9Z8X6</accession>
<feature type="compositionally biased region" description="Gly residues" evidence="1">
    <location>
        <begin position="40"/>
        <end position="50"/>
    </location>
</feature>
<feature type="compositionally biased region" description="Basic residues" evidence="1">
    <location>
        <begin position="22"/>
        <end position="32"/>
    </location>
</feature>
<reference evidence="2 3" key="1">
    <citation type="journal article" date="2019" name="Emerg. Microbes Infect.">
        <title>Comprehensive subspecies identification of 175 nontuberculous mycobacteria species based on 7547 genomic profiles.</title>
        <authorList>
            <person name="Matsumoto Y."/>
            <person name="Kinjo T."/>
            <person name="Motooka D."/>
            <person name="Nabeya D."/>
            <person name="Jung N."/>
            <person name="Uechi K."/>
            <person name="Horii T."/>
            <person name="Iida T."/>
            <person name="Fujita J."/>
            <person name="Nakamura S."/>
        </authorList>
    </citation>
    <scope>NUCLEOTIDE SEQUENCE [LARGE SCALE GENOMIC DNA]</scope>
    <source>
        <strain evidence="2 3">JCM 30726</strain>
    </source>
</reference>
<keyword evidence="3" id="KW-1185">Reference proteome</keyword>
<comment type="caution">
    <text evidence="2">The sequence shown here is derived from an EMBL/GenBank/DDBJ whole genome shotgun (WGS) entry which is preliminary data.</text>
</comment>
<dbReference type="Proteomes" id="UP000465301">
    <property type="component" value="Unassembled WGS sequence"/>
</dbReference>
<organism evidence="2 3">
    <name type="scientific">Mycobacterium timonense</name>
    <dbReference type="NCBI Taxonomy" id="701043"/>
    <lineage>
        <taxon>Bacteria</taxon>
        <taxon>Bacillati</taxon>
        <taxon>Actinomycetota</taxon>
        <taxon>Actinomycetes</taxon>
        <taxon>Mycobacteriales</taxon>
        <taxon>Mycobacteriaceae</taxon>
        <taxon>Mycobacterium</taxon>
        <taxon>Mycobacterium avium complex (MAC)</taxon>
    </lineage>
</organism>
<proteinExistence type="predicted"/>
<gene>
    <name evidence="2" type="ORF">MTIM_32990</name>
</gene>
<dbReference type="AlphaFoldDB" id="A0A7I9Z8X6"/>
<feature type="region of interest" description="Disordered" evidence="1">
    <location>
        <begin position="1"/>
        <end position="50"/>
    </location>
</feature>
<sequence length="66" mass="6739">MALTSAAANPRCEISDSAASNKRARVSSRRASRTPAAGDFAGGAERGGGMEAPYARTLTAVNDGRQ</sequence>
<protein>
    <submittedName>
        <fullName evidence="2">Uncharacterized protein</fullName>
    </submittedName>
</protein>
<evidence type="ECO:0000256" key="1">
    <source>
        <dbReference type="SAM" id="MobiDB-lite"/>
    </source>
</evidence>
<evidence type="ECO:0000313" key="2">
    <source>
        <dbReference type="EMBL" id="GFG97420.1"/>
    </source>
</evidence>
<name>A0A7I9Z8X6_9MYCO</name>
<dbReference type="EMBL" id="BLLA01000001">
    <property type="protein sequence ID" value="GFG97420.1"/>
    <property type="molecule type" value="Genomic_DNA"/>
</dbReference>